<protein>
    <submittedName>
        <fullName evidence="1">Uncharacterized protein</fullName>
    </submittedName>
</protein>
<reference evidence="1 2" key="1">
    <citation type="submission" date="2015-01" db="EMBL/GenBank/DDBJ databases">
        <title>The Genome Sequence of Exophiala oligosperma CBS72588.</title>
        <authorList>
            <consortium name="The Broad Institute Genomics Platform"/>
            <person name="Cuomo C."/>
            <person name="de Hoog S."/>
            <person name="Gorbushina A."/>
            <person name="Stielow B."/>
            <person name="Teixiera M."/>
            <person name="Abouelleil A."/>
            <person name="Chapman S.B."/>
            <person name="Priest M."/>
            <person name="Young S.K."/>
            <person name="Wortman J."/>
            <person name="Nusbaum C."/>
            <person name="Birren B."/>
        </authorList>
    </citation>
    <scope>NUCLEOTIDE SEQUENCE [LARGE SCALE GENOMIC DNA]</scope>
    <source>
        <strain evidence="1 2">CBS 72588</strain>
    </source>
</reference>
<evidence type="ECO:0000313" key="2">
    <source>
        <dbReference type="Proteomes" id="UP000053342"/>
    </source>
</evidence>
<gene>
    <name evidence="1" type="ORF">PV06_07985</name>
</gene>
<accession>A0A0D2DCJ1</accession>
<name>A0A0D2DCJ1_9EURO</name>
<keyword evidence="2" id="KW-1185">Reference proteome</keyword>
<dbReference type="EMBL" id="KN847338">
    <property type="protein sequence ID" value="KIW40813.1"/>
    <property type="molecule type" value="Genomic_DNA"/>
</dbReference>
<sequence length="120" mass="13697">MRPGKLLFTGERLPMRLTELWISGGLVSQCEYETMGNLMDFDMAIRVSSDVFRILVPGWNKENTGSLYNVQYDRRWLKGHTPRHQPGSLTGVCAETDQLLSIGLDENSPADRKMEWHGLK</sequence>
<dbReference type="AlphaFoldDB" id="A0A0D2DCJ1"/>
<organism evidence="1 2">
    <name type="scientific">Exophiala oligosperma</name>
    <dbReference type="NCBI Taxonomy" id="215243"/>
    <lineage>
        <taxon>Eukaryota</taxon>
        <taxon>Fungi</taxon>
        <taxon>Dikarya</taxon>
        <taxon>Ascomycota</taxon>
        <taxon>Pezizomycotina</taxon>
        <taxon>Eurotiomycetes</taxon>
        <taxon>Chaetothyriomycetidae</taxon>
        <taxon>Chaetothyriales</taxon>
        <taxon>Herpotrichiellaceae</taxon>
        <taxon>Exophiala</taxon>
    </lineage>
</organism>
<proteinExistence type="predicted"/>
<dbReference type="GeneID" id="27360059"/>
<dbReference type="RefSeq" id="XP_016261029.1">
    <property type="nucleotide sequence ID" value="XM_016409275.1"/>
</dbReference>
<dbReference type="VEuPathDB" id="FungiDB:PV06_07985"/>
<dbReference type="HOGENOM" id="CLU_2049722_0_0_1"/>
<evidence type="ECO:0000313" key="1">
    <source>
        <dbReference type="EMBL" id="KIW40813.1"/>
    </source>
</evidence>
<dbReference type="Proteomes" id="UP000053342">
    <property type="component" value="Unassembled WGS sequence"/>
</dbReference>